<comment type="caution">
    <text evidence="1">The sequence shown here is derived from an EMBL/GenBank/DDBJ whole genome shotgun (WGS) entry which is preliminary data.</text>
</comment>
<protein>
    <submittedName>
        <fullName evidence="1">Uncharacterized protein</fullName>
    </submittedName>
</protein>
<reference evidence="1 2" key="1">
    <citation type="journal article" date="2012" name="Genome Biol.">
        <title>Genome and low-iron response of an oceanic diatom adapted to chronic iron limitation.</title>
        <authorList>
            <person name="Lommer M."/>
            <person name="Specht M."/>
            <person name="Roy A.S."/>
            <person name="Kraemer L."/>
            <person name="Andreson R."/>
            <person name="Gutowska M.A."/>
            <person name="Wolf J."/>
            <person name="Bergner S.V."/>
            <person name="Schilhabel M.B."/>
            <person name="Klostermeier U.C."/>
            <person name="Beiko R.G."/>
            <person name="Rosenstiel P."/>
            <person name="Hippler M."/>
            <person name="Laroche J."/>
        </authorList>
    </citation>
    <scope>NUCLEOTIDE SEQUENCE [LARGE SCALE GENOMIC DNA]</scope>
    <source>
        <strain evidence="1 2">CCMP1005</strain>
    </source>
</reference>
<organism evidence="1 2">
    <name type="scientific">Thalassiosira oceanica</name>
    <name type="common">Marine diatom</name>
    <dbReference type="NCBI Taxonomy" id="159749"/>
    <lineage>
        <taxon>Eukaryota</taxon>
        <taxon>Sar</taxon>
        <taxon>Stramenopiles</taxon>
        <taxon>Ochrophyta</taxon>
        <taxon>Bacillariophyta</taxon>
        <taxon>Coscinodiscophyceae</taxon>
        <taxon>Thalassiosirophycidae</taxon>
        <taxon>Thalassiosirales</taxon>
        <taxon>Thalassiosiraceae</taxon>
        <taxon>Thalassiosira</taxon>
    </lineage>
</organism>
<evidence type="ECO:0000313" key="1">
    <source>
        <dbReference type="EMBL" id="EJK48579.1"/>
    </source>
</evidence>
<name>K0R8U6_THAOC</name>
<dbReference type="AlphaFoldDB" id="K0R8U6"/>
<keyword evidence="2" id="KW-1185">Reference proteome</keyword>
<dbReference type="EMBL" id="AGNL01045683">
    <property type="protein sequence ID" value="EJK48579.1"/>
    <property type="molecule type" value="Genomic_DNA"/>
</dbReference>
<accession>K0R8U6</accession>
<gene>
    <name evidence="1" type="ORF">THAOC_32609</name>
</gene>
<proteinExistence type="predicted"/>
<dbReference type="Proteomes" id="UP000266841">
    <property type="component" value="Unassembled WGS sequence"/>
</dbReference>
<evidence type="ECO:0000313" key="2">
    <source>
        <dbReference type="Proteomes" id="UP000266841"/>
    </source>
</evidence>
<sequence length="78" mass="8388">MCTLYDEAGVSPSKKEAVVSAGRGLTTSRSPLSLCLAYLRVKDILKLPYIVGQAPHAAASRGYVPLLAIEKLVNFDRP</sequence>